<name>A0A3Q1HJ93_ANATE</name>
<dbReference type="Ensembl" id="ENSATET00000009002.2">
    <property type="protein sequence ID" value="ENSATEP00000008847.2"/>
    <property type="gene ID" value="ENSATEG00000006140.3"/>
</dbReference>
<evidence type="ECO:0000313" key="13">
    <source>
        <dbReference type="Ensembl" id="ENSATEP00000008847.2"/>
    </source>
</evidence>
<dbReference type="GO" id="GO:0061158">
    <property type="term" value="P:3'-UTR-mediated mRNA destabilization"/>
    <property type="evidence" value="ECO:0007669"/>
    <property type="project" value="TreeGrafter"/>
</dbReference>
<dbReference type="GO" id="GO:0005634">
    <property type="term" value="C:nucleus"/>
    <property type="evidence" value="ECO:0007669"/>
    <property type="project" value="TreeGrafter"/>
</dbReference>
<reference evidence="13" key="3">
    <citation type="submission" date="2025-09" db="UniProtKB">
        <authorList>
            <consortium name="Ensembl"/>
        </authorList>
    </citation>
    <scope>IDENTIFICATION</scope>
</reference>
<evidence type="ECO:0000256" key="3">
    <source>
        <dbReference type="ARBA" id="ARBA00022722"/>
    </source>
</evidence>
<evidence type="ECO:0000256" key="9">
    <source>
        <dbReference type="ARBA" id="ARBA00022842"/>
    </source>
</evidence>
<evidence type="ECO:0000256" key="2">
    <source>
        <dbReference type="ARBA" id="ARBA00010922"/>
    </source>
</evidence>
<keyword evidence="4" id="KW-0479">Metal-binding</keyword>
<reference evidence="13" key="2">
    <citation type="submission" date="2025-08" db="UniProtKB">
        <authorList>
            <consortium name="Ensembl"/>
        </authorList>
    </citation>
    <scope>IDENTIFICATION</scope>
</reference>
<dbReference type="Pfam" id="PF11977">
    <property type="entry name" value="RNase_Zc3h12a"/>
    <property type="match status" value="1"/>
</dbReference>
<protein>
    <recommendedName>
        <fullName evidence="15">Zinc finger CCCH-type containing 12A</fullName>
    </recommendedName>
</protein>
<evidence type="ECO:0000256" key="1">
    <source>
        <dbReference type="ARBA" id="ARBA00001946"/>
    </source>
</evidence>
<keyword evidence="3" id="KW-0540">Nuclease</keyword>
<evidence type="ECO:0000256" key="7">
    <source>
        <dbReference type="ARBA" id="ARBA00022801"/>
    </source>
</evidence>
<dbReference type="GO" id="GO:0003729">
    <property type="term" value="F:mRNA binding"/>
    <property type="evidence" value="ECO:0007669"/>
    <property type="project" value="TreeGrafter"/>
</dbReference>
<dbReference type="InterPro" id="IPR021869">
    <property type="entry name" value="RNase_Zc3h12_NYN"/>
</dbReference>
<evidence type="ECO:0000313" key="14">
    <source>
        <dbReference type="Proteomes" id="UP000265040"/>
    </source>
</evidence>
<feature type="domain" description="Rege-1 UBA-like" evidence="12">
    <location>
        <begin position="12"/>
        <end position="52"/>
    </location>
</feature>
<comment type="cofactor">
    <cofactor evidence="1">
        <name>Mg(2+)</name>
        <dbReference type="ChEBI" id="CHEBI:18420"/>
    </cofactor>
</comment>
<dbReference type="AlphaFoldDB" id="A0A3Q1HJ93"/>
<evidence type="ECO:0000259" key="12">
    <source>
        <dbReference type="Pfam" id="PF18039"/>
    </source>
</evidence>
<dbReference type="Proteomes" id="UP000265040">
    <property type="component" value="Chromosome 11"/>
</dbReference>
<keyword evidence="6" id="KW-0863">Zinc-finger</keyword>
<gene>
    <name evidence="13" type="primary">ZC3H12A</name>
</gene>
<dbReference type="GO" id="GO:0008270">
    <property type="term" value="F:zinc ion binding"/>
    <property type="evidence" value="ECO:0007669"/>
    <property type="project" value="UniProtKB-KW"/>
</dbReference>
<evidence type="ECO:0000256" key="4">
    <source>
        <dbReference type="ARBA" id="ARBA00022723"/>
    </source>
</evidence>
<dbReference type="GO" id="GO:0004521">
    <property type="term" value="F:RNA endonuclease activity"/>
    <property type="evidence" value="ECO:0007669"/>
    <property type="project" value="TreeGrafter"/>
</dbReference>
<reference evidence="13" key="1">
    <citation type="submission" date="2021-04" db="EMBL/GenBank/DDBJ databases">
        <authorList>
            <consortium name="Wellcome Sanger Institute Data Sharing"/>
        </authorList>
    </citation>
    <scope>NUCLEOTIDE SEQUENCE [LARGE SCALE GENOMIC DNA]</scope>
</reference>
<evidence type="ECO:0008006" key="15">
    <source>
        <dbReference type="Google" id="ProtNLM"/>
    </source>
</evidence>
<feature type="region of interest" description="Disordered" evidence="10">
    <location>
        <begin position="73"/>
        <end position="102"/>
    </location>
</feature>
<dbReference type="GeneTree" id="ENSGT00940000155107"/>
<comment type="similarity">
    <text evidence="2">Belongs to the ZC3H12 family.</text>
</comment>
<sequence length="186" mass="20324">MDLPFTSLHPNSELLDFFHKLGYSTAQVQAVQQKFGPCVDTDKVLGELVRVGASRDAKQEPVTTMSVLVPRGDVQTAGPTLQVPVTASSPESREDSGEDDDALRPIVIDGSNVAMSHGNKEVFSCLGIQLAVNFFLDRGHTEVTVFVPSWRKEQPRPDVPITGKTTGIHVLLWPAVLLFLLLYSNL</sequence>
<keyword evidence="8" id="KW-0862">Zinc</keyword>
<evidence type="ECO:0000259" key="11">
    <source>
        <dbReference type="Pfam" id="PF11977"/>
    </source>
</evidence>
<accession>A0A3Q1HJ93</accession>
<dbReference type="InterPro" id="IPR051101">
    <property type="entry name" value="ZC3H12/N4BP1_RNase_Reg"/>
</dbReference>
<organism evidence="13 14">
    <name type="scientific">Anabas testudineus</name>
    <name type="common">Climbing perch</name>
    <name type="synonym">Anthias testudineus</name>
    <dbReference type="NCBI Taxonomy" id="64144"/>
    <lineage>
        <taxon>Eukaryota</taxon>
        <taxon>Metazoa</taxon>
        <taxon>Chordata</taxon>
        <taxon>Craniata</taxon>
        <taxon>Vertebrata</taxon>
        <taxon>Euteleostomi</taxon>
        <taxon>Actinopterygii</taxon>
        <taxon>Neopterygii</taxon>
        <taxon>Teleostei</taxon>
        <taxon>Neoteleostei</taxon>
        <taxon>Acanthomorphata</taxon>
        <taxon>Anabantaria</taxon>
        <taxon>Anabantiformes</taxon>
        <taxon>Anabantoidei</taxon>
        <taxon>Anabantidae</taxon>
        <taxon>Anabas</taxon>
    </lineage>
</organism>
<feature type="compositionally biased region" description="Polar residues" evidence="10">
    <location>
        <begin position="77"/>
        <end position="90"/>
    </location>
</feature>
<dbReference type="PANTHER" id="PTHR12876">
    <property type="entry name" value="N4BP1-RELATED"/>
    <property type="match status" value="1"/>
</dbReference>
<dbReference type="InterPro" id="IPR040546">
    <property type="entry name" value="Rege-1_UBA-like"/>
</dbReference>
<keyword evidence="14" id="KW-1185">Reference proteome</keyword>
<dbReference type="Pfam" id="PF18039">
    <property type="entry name" value="UBA_6"/>
    <property type="match status" value="1"/>
</dbReference>
<keyword evidence="9" id="KW-0460">Magnesium</keyword>
<feature type="domain" description="RNase NYN" evidence="11">
    <location>
        <begin position="103"/>
        <end position="156"/>
    </location>
</feature>
<dbReference type="GO" id="GO:0036464">
    <property type="term" value="C:cytoplasmic ribonucleoprotein granule"/>
    <property type="evidence" value="ECO:0007669"/>
    <property type="project" value="TreeGrafter"/>
</dbReference>
<dbReference type="PANTHER" id="PTHR12876:SF10">
    <property type="entry name" value="ENDORIBONUCLEASE ZC3H12A"/>
    <property type="match status" value="1"/>
</dbReference>
<keyword evidence="5" id="KW-0255">Endonuclease</keyword>
<evidence type="ECO:0000256" key="10">
    <source>
        <dbReference type="SAM" id="MobiDB-lite"/>
    </source>
</evidence>
<proteinExistence type="inferred from homology"/>
<keyword evidence="7" id="KW-0378">Hydrolase</keyword>
<dbReference type="Gene3D" id="3.40.50.11980">
    <property type="match status" value="1"/>
</dbReference>
<dbReference type="GO" id="GO:0016787">
    <property type="term" value="F:hydrolase activity"/>
    <property type="evidence" value="ECO:0007669"/>
    <property type="project" value="UniProtKB-KW"/>
</dbReference>
<evidence type="ECO:0000256" key="6">
    <source>
        <dbReference type="ARBA" id="ARBA00022771"/>
    </source>
</evidence>
<evidence type="ECO:0000256" key="5">
    <source>
        <dbReference type="ARBA" id="ARBA00022759"/>
    </source>
</evidence>
<evidence type="ECO:0000256" key="8">
    <source>
        <dbReference type="ARBA" id="ARBA00022833"/>
    </source>
</evidence>